<dbReference type="InterPro" id="IPR000276">
    <property type="entry name" value="GPCR_Rhodpsn"/>
</dbReference>
<dbReference type="PANTHER" id="PTHR46895:SF2">
    <property type="entry name" value="G-PROTEIN COUPLED RECEPTORS FAMILY 1 PROFILE DOMAIN-CONTAINING PROTEIN"/>
    <property type="match status" value="1"/>
</dbReference>
<keyword evidence="9" id="KW-1185">Reference proteome</keyword>
<name>A0AA36DB45_9BILA</name>
<keyword evidence="4 6" id="KW-0472">Membrane</keyword>
<feature type="transmembrane region" description="Helical" evidence="6">
    <location>
        <begin position="145"/>
        <end position="167"/>
    </location>
</feature>
<evidence type="ECO:0000313" key="9">
    <source>
        <dbReference type="Proteomes" id="UP001177023"/>
    </source>
</evidence>
<accession>A0AA36DB45</accession>
<evidence type="ECO:0000259" key="7">
    <source>
        <dbReference type="PROSITE" id="PS50262"/>
    </source>
</evidence>
<dbReference type="GO" id="GO:0008528">
    <property type="term" value="F:G protein-coupled peptide receptor activity"/>
    <property type="evidence" value="ECO:0007669"/>
    <property type="project" value="InterPro"/>
</dbReference>
<dbReference type="Pfam" id="PF10324">
    <property type="entry name" value="7TM_GPCR_Srw"/>
    <property type="match status" value="1"/>
</dbReference>
<evidence type="ECO:0000256" key="3">
    <source>
        <dbReference type="ARBA" id="ARBA00022989"/>
    </source>
</evidence>
<feature type="transmembrane region" description="Helical" evidence="6">
    <location>
        <begin position="351"/>
        <end position="372"/>
    </location>
</feature>
<dbReference type="AlphaFoldDB" id="A0AA36DB45"/>
<keyword evidence="3 6" id="KW-1133">Transmembrane helix</keyword>
<evidence type="ECO:0000256" key="4">
    <source>
        <dbReference type="ARBA" id="ARBA00023136"/>
    </source>
</evidence>
<protein>
    <recommendedName>
        <fullName evidence="7">G-protein coupled receptors family 1 profile domain-containing protein</fullName>
    </recommendedName>
</protein>
<sequence>MEKWIVQMTEAVFPMQAALGIVGNFINLLVLFSRHMRSRANTLLAFAAISDILFLMSMIPHNMARRAVYMFRECDPDMNVTTTKCYTEFAHFYFANKSLFTFFLNCFSSFSTWLIVVVTFDRLWAIKSPFSARKNSFRCSFREILIVPLLFFVSVITTIHYCFNMQTKQENGKYSQRLILPEKMINILITIQLFHATCIPVFLLLVLNMLLLYYLRNRRQYFESVSINRESSRRTTRSDSDFQDGSPPLIEVEPPNVHSLVIPSGSQGQAYAGPTGQSRNAFQSAVAQLRVNSTSLWNRQLSKAERHVTITVIAIVSCYIITHLPSAVIVARMYINSIAGSMYSQKSSYTWVAISNFFVISGKVTNFFLFCLSSKHFRHHLKNKLLMWRRASWSSKKTSRPRIELHSAMSNTDNGGCSSVGLRLVVPAPSPVPSAVELQDNSNGLPRTRSLPLERQESYVESAIAPV</sequence>
<dbReference type="InterPro" id="IPR017452">
    <property type="entry name" value="GPCR_Rhodpsn_7TM"/>
</dbReference>
<evidence type="ECO:0000256" key="6">
    <source>
        <dbReference type="SAM" id="Phobius"/>
    </source>
</evidence>
<dbReference type="Gene3D" id="1.20.1070.10">
    <property type="entry name" value="Rhodopsin 7-helix transmembrane proteins"/>
    <property type="match status" value="1"/>
</dbReference>
<organism evidence="8 9">
    <name type="scientific">Mesorhabditis spiculigera</name>
    <dbReference type="NCBI Taxonomy" id="96644"/>
    <lineage>
        <taxon>Eukaryota</taxon>
        <taxon>Metazoa</taxon>
        <taxon>Ecdysozoa</taxon>
        <taxon>Nematoda</taxon>
        <taxon>Chromadorea</taxon>
        <taxon>Rhabditida</taxon>
        <taxon>Rhabditina</taxon>
        <taxon>Rhabditomorpha</taxon>
        <taxon>Rhabditoidea</taxon>
        <taxon>Rhabditidae</taxon>
        <taxon>Mesorhabditinae</taxon>
        <taxon>Mesorhabditis</taxon>
    </lineage>
</organism>
<evidence type="ECO:0000256" key="5">
    <source>
        <dbReference type="SAM" id="MobiDB-lite"/>
    </source>
</evidence>
<evidence type="ECO:0000256" key="2">
    <source>
        <dbReference type="ARBA" id="ARBA00022692"/>
    </source>
</evidence>
<dbReference type="PROSITE" id="PS50262">
    <property type="entry name" value="G_PROTEIN_RECEP_F1_2"/>
    <property type="match status" value="1"/>
</dbReference>
<dbReference type="EMBL" id="CATQJA010002665">
    <property type="protein sequence ID" value="CAJ0583020.1"/>
    <property type="molecule type" value="Genomic_DNA"/>
</dbReference>
<evidence type="ECO:0000313" key="8">
    <source>
        <dbReference type="EMBL" id="CAJ0583020.1"/>
    </source>
</evidence>
<keyword evidence="2 6" id="KW-0812">Transmembrane</keyword>
<feature type="domain" description="G-protein coupled receptors family 1 profile" evidence="7">
    <location>
        <begin position="23"/>
        <end position="370"/>
    </location>
</feature>
<feature type="transmembrane region" description="Helical" evidence="6">
    <location>
        <begin position="43"/>
        <end position="61"/>
    </location>
</feature>
<feature type="transmembrane region" description="Helical" evidence="6">
    <location>
        <begin position="308"/>
        <end position="331"/>
    </location>
</feature>
<feature type="region of interest" description="Disordered" evidence="5">
    <location>
        <begin position="233"/>
        <end position="254"/>
    </location>
</feature>
<comment type="subcellular location">
    <subcellularLocation>
        <location evidence="1">Membrane</location>
    </subcellularLocation>
</comment>
<feature type="transmembrane region" description="Helical" evidence="6">
    <location>
        <begin position="12"/>
        <end position="31"/>
    </location>
</feature>
<gene>
    <name evidence="8" type="ORF">MSPICULIGERA_LOCUS21138</name>
</gene>
<reference evidence="8" key="1">
    <citation type="submission" date="2023-06" db="EMBL/GenBank/DDBJ databases">
        <authorList>
            <person name="Delattre M."/>
        </authorList>
    </citation>
    <scope>NUCLEOTIDE SEQUENCE</scope>
    <source>
        <strain evidence="8">AF72</strain>
    </source>
</reference>
<dbReference type="SUPFAM" id="SSF81321">
    <property type="entry name" value="Family A G protein-coupled receptor-like"/>
    <property type="match status" value="1"/>
</dbReference>
<feature type="transmembrane region" description="Helical" evidence="6">
    <location>
        <begin position="102"/>
        <end position="124"/>
    </location>
</feature>
<dbReference type="InterPro" id="IPR019427">
    <property type="entry name" value="7TM_GPCR_serpentine_rcpt_Srw"/>
</dbReference>
<proteinExistence type="predicted"/>
<dbReference type="SMART" id="SM01381">
    <property type="entry name" value="7TM_GPCR_Srsx"/>
    <property type="match status" value="1"/>
</dbReference>
<dbReference type="PANTHER" id="PTHR46895">
    <property type="entry name" value="PROTEIN CBG20548-RELATED"/>
    <property type="match status" value="1"/>
</dbReference>
<feature type="non-terminal residue" evidence="8">
    <location>
        <position position="467"/>
    </location>
</feature>
<dbReference type="CDD" id="cd14978">
    <property type="entry name" value="7tmA_FMRFamide_R-like"/>
    <property type="match status" value="1"/>
</dbReference>
<dbReference type="GO" id="GO:0016020">
    <property type="term" value="C:membrane"/>
    <property type="evidence" value="ECO:0007669"/>
    <property type="project" value="UniProtKB-SubCell"/>
</dbReference>
<dbReference type="Proteomes" id="UP001177023">
    <property type="component" value="Unassembled WGS sequence"/>
</dbReference>
<comment type="caution">
    <text evidence="8">The sequence shown here is derived from an EMBL/GenBank/DDBJ whole genome shotgun (WGS) entry which is preliminary data.</text>
</comment>
<evidence type="ECO:0000256" key="1">
    <source>
        <dbReference type="ARBA" id="ARBA00004370"/>
    </source>
</evidence>
<dbReference type="PRINTS" id="PR00237">
    <property type="entry name" value="GPCRRHODOPSN"/>
</dbReference>
<feature type="transmembrane region" description="Helical" evidence="6">
    <location>
        <begin position="187"/>
        <end position="215"/>
    </location>
</feature>